<evidence type="ECO:0000313" key="1">
    <source>
        <dbReference type="EMBL" id="VFQ43407.1"/>
    </source>
</evidence>
<dbReference type="Proteomes" id="UP000507962">
    <property type="component" value="Unassembled WGS sequence"/>
</dbReference>
<accession>A0A4U8YJ61</accession>
<dbReference type="EMBL" id="CAADHO010000002">
    <property type="protein sequence ID" value="VFQ43407.1"/>
    <property type="molecule type" value="Genomic_DNA"/>
</dbReference>
<organism evidence="1 2">
    <name type="scientific">Desulfoluna butyratoxydans</name>
    <dbReference type="NCBI Taxonomy" id="231438"/>
    <lineage>
        <taxon>Bacteria</taxon>
        <taxon>Pseudomonadati</taxon>
        <taxon>Thermodesulfobacteriota</taxon>
        <taxon>Desulfobacteria</taxon>
        <taxon>Desulfobacterales</taxon>
        <taxon>Desulfolunaceae</taxon>
        <taxon>Desulfoluna</taxon>
    </lineage>
</organism>
<proteinExistence type="predicted"/>
<keyword evidence="2" id="KW-1185">Reference proteome</keyword>
<dbReference type="RefSeq" id="WP_180137625.1">
    <property type="nucleotide sequence ID" value="NZ_CAADHO010000002.1"/>
</dbReference>
<dbReference type="AlphaFoldDB" id="A0A4U8YJ61"/>
<gene>
    <name evidence="1" type="ORF">MSL71_10360</name>
</gene>
<protein>
    <submittedName>
        <fullName evidence="1">Uncharacterized protein</fullName>
    </submittedName>
</protein>
<sequence>MTAIVISGGENEQVRALVRHLERETGGVAMGDDELIAMAAHGGGGHLSLSWALFGVHPLADRMVKERACARARLCRAMASALERGVRIFYGDLGHLLQRFPVAVFRVLMADVPGAGRRNWVRRRRRLFGRSFLHHRFYDMYLPCGTFSVGDAARAILERVAVAVGDPGRPLTRDRLRLAMDMAEAEIDLVRRGVEVVFWHHGGGVTVWNASALDNAELEARVRRTCALGSFMCRRGNPPPLFEERLPYTLSMRVEGDRGLPEVMATVAGRNGGRTASSTCEVMVYGGIGWDGRLVVDLPDSLVDPQEAVWRLMALHPGRTLVVPAQRYAWLADRMGLETESVPCAVDAQK</sequence>
<name>A0A4U8YJ61_9BACT</name>
<evidence type="ECO:0000313" key="2">
    <source>
        <dbReference type="Proteomes" id="UP000507962"/>
    </source>
</evidence>
<reference evidence="1 2" key="1">
    <citation type="submission" date="2019-03" db="EMBL/GenBank/DDBJ databases">
        <authorList>
            <person name="Nijsse B."/>
        </authorList>
    </citation>
    <scope>NUCLEOTIDE SEQUENCE [LARGE SCALE GENOMIC DNA]</scope>
    <source>
        <strain evidence="1">Desulfoluna butyratoxydans MSL71</strain>
    </source>
</reference>